<gene>
    <name evidence="9" type="primary">ispE</name>
    <name evidence="12" type="ORF">DWX20_00560</name>
</gene>
<evidence type="ECO:0000256" key="1">
    <source>
        <dbReference type="ARBA" id="ARBA00009684"/>
    </source>
</evidence>
<feature type="domain" description="GHMP kinase C-terminal" evidence="11">
    <location>
        <begin position="193"/>
        <end position="254"/>
    </location>
</feature>
<evidence type="ECO:0000256" key="7">
    <source>
        <dbReference type="ARBA" id="ARBA00022840"/>
    </source>
</evidence>
<dbReference type="EMBL" id="QRWX01000001">
    <property type="protein sequence ID" value="RGT57575.1"/>
    <property type="molecule type" value="Genomic_DNA"/>
</dbReference>
<dbReference type="NCBIfam" id="NF011202">
    <property type="entry name" value="PRK14608.1"/>
    <property type="match status" value="1"/>
</dbReference>
<evidence type="ECO:0000256" key="4">
    <source>
        <dbReference type="ARBA" id="ARBA00022679"/>
    </source>
</evidence>
<protein>
    <recommendedName>
        <fullName evidence="3 9">4-diphosphocytidyl-2-C-methyl-D-erythritol kinase</fullName>
        <shortName evidence="9">CMK</shortName>
        <ecNumber evidence="2 9">2.7.1.148</ecNumber>
    </recommendedName>
    <alternativeName>
        <fullName evidence="8 9">4-(cytidine-5'-diphospho)-2-C-methyl-D-erythritol kinase</fullName>
    </alternativeName>
</protein>
<keyword evidence="5 9" id="KW-0547">Nucleotide-binding</keyword>
<dbReference type="InterPro" id="IPR013750">
    <property type="entry name" value="GHMP_kinase_C_dom"/>
</dbReference>
<evidence type="ECO:0000313" key="13">
    <source>
        <dbReference type="Proteomes" id="UP000284731"/>
    </source>
</evidence>
<keyword evidence="7 9" id="KW-0067">ATP-binding</keyword>
<dbReference type="InterPro" id="IPR014721">
    <property type="entry name" value="Ribsml_uS5_D2-typ_fold_subgr"/>
</dbReference>
<dbReference type="InterPro" id="IPR006204">
    <property type="entry name" value="GHMP_kinase_N_dom"/>
</dbReference>
<dbReference type="GO" id="GO:0019288">
    <property type="term" value="P:isopentenyl diphosphate biosynthetic process, methylerythritol 4-phosphate pathway"/>
    <property type="evidence" value="ECO:0007669"/>
    <property type="project" value="UniProtKB-UniRule"/>
</dbReference>
<evidence type="ECO:0000256" key="5">
    <source>
        <dbReference type="ARBA" id="ARBA00022741"/>
    </source>
</evidence>
<feature type="domain" description="GHMP kinase N-terminal" evidence="10">
    <location>
        <begin position="62"/>
        <end position="138"/>
    </location>
</feature>
<dbReference type="AlphaFoldDB" id="A0A412PHD0"/>
<feature type="binding site" evidence="9">
    <location>
        <begin position="90"/>
        <end position="100"/>
    </location>
    <ligand>
        <name>ATP</name>
        <dbReference type="ChEBI" id="CHEBI:30616"/>
    </ligand>
</feature>
<comment type="pathway">
    <text evidence="9">Isoprenoid biosynthesis; isopentenyl diphosphate biosynthesis via DXP pathway; isopentenyl diphosphate from 1-deoxy-D-xylulose 5-phosphate: step 3/6.</text>
</comment>
<dbReference type="SUPFAM" id="SSF54211">
    <property type="entry name" value="Ribosomal protein S5 domain 2-like"/>
    <property type="match status" value="1"/>
</dbReference>
<dbReference type="GO" id="GO:0016114">
    <property type="term" value="P:terpenoid biosynthetic process"/>
    <property type="evidence" value="ECO:0007669"/>
    <property type="project" value="UniProtKB-UniRule"/>
</dbReference>
<feature type="active site" evidence="9">
    <location>
        <position position="132"/>
    </location>
</feature>
<dbReference type="EC" id="2.7.1.148" evidence="2 9"/>
<dbReference type="Gene3D" id="3.30.70.890">
    <property type="entry name" value="GHMP kinase, C-terminal domain"/>
    <property type="match status" value="1"/>
</dbReference>
<keyword evidence="4 9" id="KW-0808">Transferase</keyword>
<dbReference type="InterPro" id="IPR004424">
    <property type="entry name" value="IspE"/>
</dbReference>
<comment type="caution">
    <text evidence="12">The sequence shown here is derived from an EMBL/GenBank/DDBJ whole genome shotgun (WGS) entry which is preliminary data.</text>
</comment>
<keyword evidence="9" id="KW-0414">Isoprene biosynthesis</keyword>
<dbReference type="Pfam" id="PF08544">
    <property type="entry name" value="GHMP_kinases_C"/>
    <property type="match status" value="1"/>
</dbReference>
<evidence type="ECO:0000256" key="3">
    <source>
        <dbReference type="ARBA" id="ARBA00017473"/>
    </source>
</evidence>
<evidence type="ECO:0000256" key="9">
    <source>
        <dbReference type="HAMAP-Rule" id="MF_00061"/>
    </source>
</evidence>
<keyword evidence="6 9" id="KW-0418">Kinase</keyword>
<evidence type="ECO:0000259" key="10">
    <source>
        <dbReference type="Pfam" id="PF00288"/>
    </source>
</evidence>
<dbReference type="InterPro" id="IPR020568">
    <property type="entry name" value="Ribosomal_Su5_D2-typ_SF"/>
</dbReference>
<evidence type="ECO:0000313" key="12">
    <source>
        <dbReference type="EMBL" id="RGT57575.1"/>
    </source>
</evidence>
<comment type="catalytic activity">
    <reaction evidence="9">
        <text>4-CDP-2-C-methyl-D-erythritol + ATP = 4-CDP-2-C-methyl-D-erythritol 2-phosphate + ADP + H(+)</text>
        <dbReference type="Rhea" id="RHEA:18437"/>
        <dbReference type="ChEBI" id="CHEBI:15378"/>
        <dbReference type="ChEBI" id="CHEBI:30616"/>
        <dbReference type="ChEBI" id="CHEBI:57823"/>
        <dbReference type="ChEBI" id="CHEBI:57919"/>
        <dbReference type="ChEBI" id="CHEBI:456216"/>
        <dbReference type="EC" id="2.7.1.148"/>
    </reaction>
</comment>
<dbReference type="RefSeq" id="WP_118764087.1">
    <property type="nucleotide sequence ID" value="NZ_CABJCF010000001.1"/>
</dbReference>
<dbReference type="PIRSF" id="PIRSF010376">
    <property type="entry name" value="IspE"/>
    <property type="match status" value="1"/>
</dbReference>
<evidence type="ECO:0000259" key="11">
    <source>
        <dbReference type="Pfam" id="PF08544"/>
    </source>
</evidence>
<dbReference type="Gene3D" id="3.30.230.10">
    <property type="match status" value="1"/>
</dbReference>
<dbReference type="PANTHER" id="PTHR43527">
    <property type="entry name" value="4-DIPHOSPHOCYTIDYL-2-C-METHYL-D-ERYTHRITOL KINASE, CHLOROPLASTIC"/>
    <property type="match status" value="1"/>
</dbReference>
<dbReference type="HAMAP" id="MF_00061">
    <property type="entry name" value="IspE"/>
    <property type="match status" value="1"/>
</dbReference>
<reference evidence="12 13" key="1">
    <citation type="submission" date="2018-08" db="EMBL/GenBank/DDBJ databases">
        <title>A genome reference for cultivated species of the human gut microbiota.</title>
        <authorList>
            <person name="Zou Y."/>
            <person name="Xue W."/>
            <person name="Luo G."/>
        </authorList>
    </citation>
    <scope>NUCLEOTIDE SEQUENCE [LARGE SCALE GENOMIC DNA]</scope>
    <source>
        <strain evidence="12 13">AF18-46</strain>
    </source>
</reference>
<dbReference type="InterPro" id="IPR036554">
    <property type="entry name" value="GHMP_kinase_C_sf"/>
</dbReference>
<proteinExistence type="inferred from homology"/>
<dbReference type="SUPFAM" id="SSF55060">
    <property type="entry name" value="GHMP Kinase, C-terminal domain"/>
    <property type="match status" value="1"/>
</dbReference>
<dbReference type="Proteomes" id="UP000284731">
    <property type="component" value="Unassembled WGS sequence"/>
</dbReference>
<comment type="similarity">
    <text evidence="1 9">Belongs to the GHMP kinase family. IspE subfamily.</text>
</comment>
<comment type="function">
    <text evidence="9">Catalyzes the phosphorylation of the position 2 hydroxy group of 4-diphosphocytidyl-2C-methyl-D-erythritol.</text>
</comment>
<name>A0A412PHD0_9FIRM</name>
<organism evidence="12 13">
    <name type="scientific">Solobacterium moorei</name>
    <dbReference type="NCBI Taxonomy" id="102148"/>
    <lineage>
        <taxon>Bacteria</taxon>
        <taxon>Bacillati</taxon>
        <taxon>Bacillota</taxon>
        <taxon>Erysipelotrichia</taxon>
        <taxon>Erysipelotrichales</taxon>
        <taxon>Erysipelotrichaceae</taxon>
        <taxon>Solobacterium</taxon>
    </lineage>
</organism>
<feature type="active site" evidence="9">
    <location>
        <position position="8"/>
    </location>
</feature>
<sequence>MKERAYAKINLCLDVVGKREDGYHDLKMIMIPINFYDVLEMEFAEETTLELNRDYLPINDKNTIIKAIHIMQERYNIEEEFRCRLEKHIPTRAGLAGGSADAAAAIRMINRMCNLHLTKDEMIAAGKEVGADVPFCILNRPAFVEGIGEKITTFSCNPDFYLLLIKPRKGVSTAEAFHIVDEQEGIHPDCKAMQKALEYNDYDGIIASLGNSMENAAMTLVPEIRKAKQDLLELGFDGVLMSGSGSTVFGITRDVELLDSSIDVLKKKRYFVRKTTVHTR</sequence>
<accession>A0A412PHD0</accession>
<dbReference type="UniPathway" id="UPA00056">
    <property type="reaction ID" value="UER00094"/>
</dbReference>
<dbReference type="NCBIfam" id="TIGR00154">
    <property type="entry name" value="ispE"/>
    <property type="match status" value="1"/>
</dbReference>
<dbReference type="GO" id="GO:0005524">
    <property type="term" value="F:ATP binding"/>
    <property type="evidence" value="ECO:0007669"/>
    <property type="project" value="UniProtKB-UniRule"/>
</dbReference>
<dbReference type="PANTHER" id="PTHR43527:SF2">
    <property type="entry name" value="4-DIPHOSPHOCYTIDYL-2-C-METHYL-D-ERYTHRITOL KINASE, CHLOROPLASTIC"/>
    <property type="match status" value="1"/>
</dbReference>
<dbReference type="GO" id="GO:0050515">
    <property type="term" value="F:4-(cytidine 5'-diphospho)-2-C-methyl-D-erythritol kinase activity"/>
    <property type="evidence" value="ECO:0007669"/>
    <property type="project" value="UniProtKB-UniRule"/>
</dbReference>
<evidence type="ECO:0000256" key="6">
    <source>
        <dbReference type="ARBA" id="ARBA00022777"/>
    </source>
</evidence>
<evidence type="ECO:0000256" key="2">
    <source>
        <dbReference type="ARBA" id="ARBA00012052"/>
    </source>
</evidence>
<dbReference type="Pfam" id="PF00288">
    <property type="entry name" value="GHMP_kinases_N"/>
    <property type="match status" value="1"/>
</dbReference>
<evidence type="ECO:0000256" key="8">
    <source>
        <dbReference type="ARBA" id="ARBA00032554"/>
    </source>
</evidence>